<evidence type="ECO:0000256" key="1">
    <source>
        <dbReference type="ARBA" id="ARBA00001974"/>
    </source>
</evidence>
<dbReference type="PRINTS" id="PR00411">
    <property type="entry name" value="PNDRDTASEI"/>
</dbReference>
<comment type="cofactor">
    <cofactor evidence="1">
        <name>FAD</name>
        <dbReference type="ChEBI" id="CHEBI:57692"/>
    </cofactor>
</comment>
<dbReference type="Gene3D" id="3.50.50.60">
    <property type="entry name" value="FAD/NAD(P)-binding domain"/>
    <property type="match status" value="2"/>
</dbReference>
<feature type="domain" description="FAD/NAD(P)-binding" evidence="8">
    <location>
        <begin position="4"/>
        <end position="297"/>
    </location>
</feature>
<evidence type="ECO:0000313" key="10">
    <source>
        <dbReference type="Proteomes" id="UP000886748"/>
    </source>
</evidence>
<dbReference type="InterPro" id="IPR050260">
    <property type="entry name" value="FAD-bd_OxRdtase"/>
</dbReference>
<evidence type="ECO:0000259" key="8">
    <source>
        <dbReference type="Pfam" id="PF07992"/>
    </source>
</evidence>
<comment type="caution">
    <text evidence="9">The sequence shown here is derived from an EMBL/GenBank/DDBJ whole genome shotgun (WGS) entry which is preliminary data.</text>
</comment>
<keyword evidence="6" id="KW-0676">Redox-active center</keyword>
<organism evidence="9 10">
    <name type="scientific">Candidatus Limenecus avicola</name>
    <dbReference type="NCBI Taxonomy" id="2840847"/>
    <lineage>
        <taxon>Bacteria</taxon>
        <taxon>Bacillati</taxon>
        <taxon>Bacillota</taxon>
        <taxon>Clostridia</taxon>
        <taxon>Eubacteriales</taxon>
        <taxon>Clostridiaceae</taxon>
        <taxon>Clostridiaceae incertae sedis</taxon>
        <taxon>Candidatus Limenecus</taxon>
    </lineage>
</organism>
<dbReference type="GO" id="GO:0016491">
    <property type="term" value="F:oxidoreductase activity"/>
    <property type="evidence" value="ECO:0007669"/>
    <property type="project" value="UniProtKB-KW"/>
</dbReference>
<name>A0A9D1SSS1_9CLOT</name>
<dbReference type="AlphaFoldDB" id="A0A9D1SSS1"/>
<dbReference type="InterPro" id="IPR036188">
    <property type="entry name" value="FAD/NAD-bd_sf"/>
</dbReference>
<evidence type="ECO:0000256" key="3">
    <source>
        <dbReference type="ARBA" id="ARBA00022630"/>
    </source>
</evidence>
<dbReference type="EMBL" id="DVOD01000072">
    <property type="protein sequence ID" value="HIU93447.1"/>
    <property type="molecule type" value="Genomic_DNA"/>
</dbReference>
<dbReference type="InterPro" id="IPR023753">
    <property type="entry name" value="FAD/NAD-binding_dom"/>
</dbReference>
<dbReference type="Pfam" id="PF07992">
    <property type="entry name" value="Pyr_redox_2"/>
    <property type="match status" value="1"/>
</dbReference>
<evidence type="ECO:0000259" key="7">
    <source>
        <dbReference type="Pfam" id="PF02852"/>
    </source>
</evidence>
<evidence type="ECO:0000256" key="6">
    <source>
        <dbReference type="ARBA" id="ARBA00023284"/>
    </source>
</evidence>
<dbReference type="SUPFAM" id="SSF51905">
    <property type="entry name" value="FAD/NAD(P)-binding domain"/>
    <property type="match status" value="2"/>
</dbReference>
<proteinExistence type="inferred from homology"/>
<keyword evidence="4" id="KW-0274">FAD</keyword>
<evidence type="ECO:0000256" key="4">
    <source>
        <dbReference type="ARBA" id="ARBA00022827"/>
    </source>
</evidence>
<keyword evidence="3" id="KW-0285">Flavoprotein</keyword>
<evidence type="ECO:0000256" key="5">
    <source>
        <dbReference type="ARBA" id="ARBA00023002"/>
    </source>
</evidence>
<feature type="domain" description="Pyridine nucleotide-disulphide oxidoreductase dimerisation" evidence="7">
    <location>
        <begin position="338"/>
        <end position="439"/>
    </location>
</feature>
<dbReference type="PRINTS" id="PR00368">
    <property type="entry name" value="FADPNR"/>
</dbReference>
<dbReference type="PANTHER" id="PTHR43429">
    <property type="entry name" value="PYRIDINE NUCLEOTIDE-DISULFIDE OXIDOREDUCTASE DOMAIN-CONTAINING"/>
    <property type="match status" value="1"/>
</dbReference>
<dbReference type="InterPro" id="IPR004099">
    <property type="entry name" value="Pyr_nucl-diS_OxRdtase_dimer"/>
</dbReference>
<dbReference type="Proteomes" id="UP000886748">
    <property type="component" value="Unassembled WGS sequence"/>
</dbReference>
<reference evidence="9" key="2">
    <citation type="journal article" date="2021" name="PeerJ">
        <title>Extensive microbial diversity within the chicken gut microbiome revealed by metagenomics and culture.</title>
        <authorList>
            <person name="Gilroy R."/>
            <person name="Ravi A."/>
            <person name="Getino M."/>
            <person name="Pursley I."/>
            <person name="Horton D.L."/>
            <person name="Alikhan N.F."/>
            <person name="Baker D."/>
            <person name="Gharbi K."/>
            <person name="Hall N."/>
            <person name="Watson M."/>
            <person name="Adriaenssens E.M."/>
            <person name="Foster-Nyarko E."/>
            <person name="Jarju S."/>
            <person name="Secka A."/>
            <person name="Antonio M."/>
            <person name="Oren A."/>
            <person name="Chaudhuri R.R."/>
            <person name="La Ragione R."/>
            <person name="Hildebrand F."/>
            <person name="Pallen M.J."/>
        </authorList>
    </citation>
    <scope>NUCLEOTIDE SEQUENCE</scope>
    <source>
        <strain evidence="9">CHK154-7741</strain>
    </source>
</reference>
<protein>
    <submittedName>
        <fullName evidence="9">FAD-dependent oxidoreductase</fullName>
    </submittedName>
</protein>
<accession>A0A9D1SSS1</accession>
<comment type="similarity">
    <text evidence="2">Belongs to the class-III pyridine nucleotide-disulfide oxidoreductase family.</text>
</comment>
<dbReference type="PANTHER" id="PTHR43429:SF1">
    <property type="entry name" value="NAD(P)H SULFUR OXIDOREDUCTASE (COA-DEPENDENT)"/>
    <property type="match status" value="1"/>
</dbReference>
<evidence type="ECO:0000256" key="2">
    <source>
        <dbReference type="ARBA" id="ARBA00009130"/>
    </source>
</evidence>
<gene>
    <name evidence="9" type="ORF">IAD26_10000</name>
</gene>
<dbReference type="InterPro" id="IPR016156">
    <property type="entry name" value="FAD/NAD-linked_Rdtase_dimer_sf"/>
</dbReference>
<dbReference type="SUPFAM" id="SSF55424">
    <property type="entry name" value="FAD/NAD-linked reductases, dimerisation (C-terminal) domain"/>
    <property type="match status" value="1"/>
</dbReference>
<evidence type="ECO:0000313" key="9">
    <source>
        <dbReference type="EMBL" id="HIU93447.1"/>
    </source>
</evidence>
<reference evidence="9" key="1">
    <citation type="submission" date="2020-10" db="EMBL/GenBank/DDBJ databases">
        <authorList>
            <person name="Gilroy R."/>
        </authorList>
    </citation>
    <scope>NUCLEOTIDE SEQUENCE</scope>
    <source>
        <strain evidence="9">CHK154-7741</strain>
    </source>
</reference>
<keyword evidence="5" id="KW-0560">Oxidoreductase</keyword>
<sequence>MKTRVVIIGGVAAGPKIMAKLLRTKEFECQIDLYTEEDMISYSACGLPYFIEGLIEDPQRLIVRRPEQFEELGANIHLNKRCIKIMPDEKKIRIEDIKTGEIEEVEYDKLAITTGARPVLPAIRNIHLPNIFTVRKLQDGINIRNKMRDPETKKAVIVGAGYIGIEMLEAFYLNGIETHMLEMNEHILSIFDPEISDMIQEEILRMSDGKVKITTSDAVIAFEGNGKVERVITHNGHIIEADMVIIAVGVTPNTEIAKAAGIELGVSNAIRVNNRMQTNIKDIYAAGDCIENFHLVSKNYAWIPLGSSANKEGRCAAINIAGQYDSFPGILGSAVTRYDGLTLSMTGLSETEARKFGFDVISSTMTKKDKAGYMPSAENITIKLIADRRTKKILGAQSIGSGDADKRVNTVASAIQADQTIDEFLHLDMTYAPPFSTAVDPLLSAALVINNQLFKP</sequence>
<dbReference type="Pfam" id="PF02852">
    <property type="entry name" value="Pyr_redox_dim"/>
    <property type="match status" value="1"/>
</dbReference>